<dbReference type="GO" id="GO:0005654">
    <property type="term" value="C:nucleoplasm"/>
    <property type="evidence" value="ECO:0007669"/>
    <property type="project" value="Ensembl"/>
</dbReference>
<protein>
    <recommendedName>
        <fullName evidence="5">RBPJ-interacting and tubulin-associated protein 1</fullName>
    </recommendedName>
    <alternativeName>
        <fullName evidence="11">RBPJ-interacting and tubulin-associated protein</fullName>
    </alternativeName>
</protein>
<evidence type="ECO:0000256" key="11">
    <source>
        <dbReference type="ARBA" id="ARBA00031318"/>
    </source>
</evidence>
<dbReference type="RefSeq" id="XP_028566775.1">
    <property type="nucleotide sequence ID" value="XM_028710942.1"/>
</dbReference>
<feature type="compositionally biased region" description="Polar residues" evidence="12">
    <location>
        <begin position="215"/>
        <end position="226"/>
    </location>
</feature>
<dbReference type="Proteomes" id="UP000472272">
    <property type="component" value="Chromosome 16"/>
</dbReference>
<feature type="region of interest" description="Disordered" evidence="12">
    <location>
        <begin position="65"/>
        <end position="98"/>
    </location>
</feature>
<dbReference type="RefSeq" id="XP_028566770.1">
    <property type="nucleotide sequence ID" value="XM_028710937.1"/>
</dbReference>
<evidence type="ECO:0000256" key="5">
    <source>
        <dbReference type="ARBA" id="ARBA00014447"/>
    </source>
</evidence>
<reference evidence="13" key="2">
    <citation type="submission" date="2025-08" db="UniProtKB">
        <authorList>
            <consortium name="Ensembl"/>
        </authorList>
    </citation>
    <scope>IDENTIFICATION</scope>
</reference>
<dbReference type="AlphaFoldDB" id="A0A670KH22"/>
<gene>
    <name evidence="13" type="primary">RITA1</name>
</gene>
<proteinExistence type="inferred from homology"/>
<dbReference type="InterPro" id="IPR031418">
    <property type="entry name" value="RITA1"/>
</dbReference>
<dbReference type="GeneID" id="114587035"/>
<evidence type="ECO:0000256" key="6">
    <source>
        <dbReference type="ARBA" id="ARBA00022490"/>
    </source>
</evidence>
<dbReference type="RefSeq" id="XP_028566774.1">
    <property type="nucleotide sequence ID" value="XM_028710941.1"/>
</dbReference>
<dbReference type="GO" id="GO:0007219">
    <property type="term" value="P:Notch signaling pathway"/>
    <property type="evidence" value="ECO:0007669"/>
    <property type="project" value="UniProtKB-KW"/>
</dbReference>
<keyword evidence="8" id="KW-0914">Notch signaling pathway</keyword>
<dbReference type="PANTHER" id="PTHR34917">
    <property type="entry name" value="RBPJ-INTERACTING AND TUBULIN-ASSOCIATED PROTEIN 1"/>
    <property type="match status" value="1"/>
</dbReference>
<dbReference type="GO" id="GO:0051168">
    <property type="term" value="P:nuclear export"/>
    <property type="evidence" value="ECO:0007669"/>
    <property type="project" value="Ensembl"/>
</dbReference>
<feature type="region of interest" description="Disordered" evidence="12">
    <location>
        <begin position="213"/>
        <end position="273"/>
    </location>
</feature>
<organism evidence="13 14">
    <name type="scientific">Podarcis muralis</name>
    <name type="common">Wall lizard</name>
    <name type="synonym">Lacerta muralis</name>
    <dbReference type="NCBI Taxonomy" id="64176"/>
    <lineage>
        <taxon>Eukaryota</taxon>
        <taxon>Metazoa</taxon>
        <taxon>Chordata</taxon>
        <taxon>Craniata</taxon>
        <taxon>Vertebrata</taxon>
        <taxon>Euteleostomi</taxon>
        <taxon>Lepidosauria</taxon>
        <taxon>Squamata</taxon>
        <taxon>Bifurcata</taxon>
        <taxon>Unidentata</taxon>
        <taxon>Episquamata</taxon>
        <taxon>Laterata</taxon>
        <taxon>Lacertibaenia</taxon>
        <taxon>Lacertidae</taxon>
        <taxon>Podarcis</taxon>
    </lineage>
</organism>
<dbReference type="RefSeq" id="XP_028566772.1">
    <property type="nucleotide sequence ID" value="XM_028710939.1"/>
</dbReference>
<keyword evidence="9" id="KW-0539">Nucleus</keyword>
<evidence type="ECO:0000256" key="7">
    <source>
        <dbReference type="ARBA" id="ARBA00022902"/>
    </source>
</evidence>
<accession>A0A670KH22</accession>
<dbReference type="GO" id="GO:0005813">
    <property type="term" value="C:centrosome"/>
    <property type="evidence" value="ECO:0007669"/>
    <property type="project" value="Ensembl"/>
</dbReference>
<dbReference type="OMA" id="WEGPWMA"/>
<evidence type="ECO:0000256" key="4">
    <source>
        <dbReference type="ARBA" id="ARBA00011667"/>
    </source>
</evidence>
<name>A0A670KH22_PODMU</name>
<evidence type="ECO:0000256" key="1">
    <source>
        <dbReference type="ARBA" id="ARBA00004123"/>
    </source>
</evidence>
<dbReference type="Pfam" id="PF17066">
    <property type="entry name" value="RITA"/>
    <property type="match status" value="1"/>
</dbReference>
<evidence type="ECO:0000256" key="9">
    <source>
        <dbReference type="ARBA" id="ARBA00023242"/>
    </source>
</evidence>
<dbReference type="PANTHER" id="PTHR34917:SF1">
    <property type="entry name" value="RBPJ-INTERACTING AND TUBULIN-ASSOCIATED PROTEIN 1"/>
    <property type="match status" value="1"/>
</dbReference>
<dbReference type="KEGG" id="pmua:114587035"/>
<evidence type="ECO:0000313" key="14">
    <source>
        <dbReference type="Proteomes" id="UP000472272"/>
    </source>
</evidence>
<dbReference type="GO" id="GO:0007399">
    <property type="term" value="P:nervous system development"/>
    <property type="evidence" value="ECO:0007669"/>
    <property type="project" value="UniProtKB-KW"/>
</dbReference>
<comment type="subcellular location">
    <subcellularLocation>
        <location evidence="2">Cytoplasm</location>
    </subcellularLocation>
    <subcellularLocation>
        <location evidence="1">Nucleus</location>
    </subcellularLocation>
</comment>
<dbReference type="RefSeq" id="XP_028566771.1">
    <property type="nucleotide sequence ID" value="XM_028710938.1"/>
</dbReference>
<keyword evidence="7" id="KW-0524">Neurogenesis</keyword>
<evidence type="ECO:0000313" key="13">
    <source>
        <dbReference type="Ensembl" id="ENSPMRP00000034929.1"/>
    </source>
</evidence>
<dbReference type="GO" id="GO:0045746">
    <property type="term" value="P:negative regulation of Notch signaling pathway"/>
    <property type="evidence" value="ECO:0007669"/>
    <property type="project" value="Ensembl"/>
</dbReference>
<dbReference type="OrthoDB" id="10061257at2759"/>
<reference evidence="13" key="3">
    <citation type="submission" date="2025-09" db="UniProtKB">
        <authorList>
            <consortium name="Ensembl"/>
        </authorList>
    </citation>
    <scope>IDENTIFICATION</scope>
</reference>
<keyword evidence="6" id="KW-0963">Cytoplasm</keyword>
<dbReference type="GeneTree" id="ENSGT00390000013005"/>
<evidence type="ECO:0000256" key="8">
    <source>
        <dbReference type="ARBA" id="ARBA00022976"/>
    </source>
</evidence>
<dbReference type="RefSeq" id="XP_028566768.1">
    <property type="nucleotide sequence ID" value="XM_028710935.1"/>
</dbReference>
<dbReference type="RefSeq" id="XP_028566773.1">
    <property type="nucleotide sequence ID" value="XM_028710940.1"/>
</dbReference>
<evidence type="ECO:0000256" key="2">
    <source>
        <dbReference type="ARBA" id="ARBA00004496"/>
    </source>
</evidence>
<feature type="region of interest" description="Disordered" evidence="12">
    <location>
        <begin position="170"/>
        <end position="189"/>
    </location>
</feature>
<comment type="function">
    <text evidence="10">Tubulin-binding protein that acts as a negative regulator of Notch signaling pathway. Shuttles between the cytoplasm and the nucleus and mediates the nuclear export of RBPJ/RBPSUH, thereby preventing the interaction between RBPJ/RBPSUH and NICD product of Notch proteins (Notch intracellular domain), leading to down-regulate Notch-mediated transcription. May play a role in neurogenesis.</text>
</comment>
<dbReference type="GO" id="GO:0015631">
    <property type="term" value="F:tubulin binding"/>
    <property type="evidence" value="ECO:0007669"/>
    <property type="project" value="Ensembl"/>
</dbReference>
<keyword evidence="14" id="KW-1185">Reference proteome</keyword>
<comment type="similarity">
    <text evidence="3">Belongs to the RITA family.</text>
</comment>
<comment type="subunit">
    <text evidence="4">Interacts with RBPJ/RBPSUH.</text>
</comment>
<dbReference type="RefSeq" id="XP_028566769.1">
    <property type="nucleotide sequence ID" value="XM_028710936.1"/>
</dbReference>
<evidence type="ECO:0000256" key="12">
    <source>
        <dbReference type="SAM" id="MobiDB-lite"/>
    </source>
</evidence>
<feature type="compositionally biased region" description="Low complexity" evidence="12">
    <location>
        <begin position="77"/>
        <end position="89"/>
    </location>
</feature>
<dbReference type="GO" id="GO:0005737">
    <property type="term" value="C:cytoplasm"/>
    <property type="evidence" value="ECO:0007669"/>
    <property type="project" value="UniProtKB-SubCell"/>
</dbReference>
<reference evidence="13 14" key="1">
    <citation type="journal article" date="2019" name="Proc. Natl. Acad. Sci. U.S.A.">
        <title>Regulatory changes in pterin and carotenoid genes underlie balanced color polymorphisms in the wall lizard.</title>
        <authorList>
            <person name="Andrade P."/>
            <person name="Pinho C."/>
            <person name="Perez I de Lanuza G."/>
            <person name="Afonso S."/>
            <person name="Brejcha J."/>
            <person name="Rubin C.J."/>
            <person name="Wallerman O."/>
            <person name="Pereira P."/>
            <person name="Sabatino S.J."/>
            <person name="Bellati A."/>
            <person name="Pellitteri-Rosa D."/>
            <person name="Bosakova Z."/>
            <person name="Bunikis I."/>
            <person name="Carretero M.A."/>
            <person name="Feiner N."/>
            <person name="Marsik P."/>
            <person name="Pauperio F."/>
            <person name="Salvi D."/>
            <person name="Soler L."/>
            <person name="While G.M."/>
            <person name="Uller T."/>
            <person name="Font E."/>
            <person name="Andersson L."/>
            <person name="Carneiro M."/>
        </authorList>
    </citation>
    <scope>NUCLEOTIDE SEQUENCE</scope>
</reference>
<sequence>MKASAELGIQPRQFQRSGRRGYRVTAKASYVDESLFGSPAGRLNARAEFDPPWVCKKASSPRPLLWSPKTTQWEVDTSPSTAAPPTSTPRKGNKYRLKSHTPSYCDETLFGPKPGGWEQATPWMVKGEVAKLRPLLLTPPSAARDRPVLSPRPKDMPLRAFHRETPDAQGKEAFGTWRGGESSSWGHRENCLDADRQDFLGRAPPQPVIRLYKTSEGSQAHLNKPRTSVEQDHQCSVASPGSLPRPRSNNLSGSSSARVIRATSSCKPRPPWK</sequence>
<dbReference type="CTD" id="84934"/>
<evidence type="ECO:0000256" key="10">
    <source>
        <dbReference type="ARBA" id="ARBA00024957"/>
    </source>
</evidence>
<feature type="region of interest" description="Disordered" evidence="12">
    <location>
        <begin position="1"/>
        <end position="22"/>
    </location>
</feature>
<dbReference type="Ensembl" id="ENSPMRT00000037037.1">
    <property type="protein sequence ID" value="ENSPMRP00000034929.1"/>
    <property type="gene ID" value="ENSPMRG00000022611.1"/>
</dbReference>
<evidence type="ECO:0000256" key="3">
    <source>
        <dbReference type="ARBA" id="ARBA00010906"/>
    </source>
</evidence>
<feature type="compositionally biased region" description="Polar residues" evidence="12">
    <location>
        <begin position="247"/>
        <end position="266"/>
    </location>
</feature>